<organism evidence="8 9">
    <name type="scientific">Teratosphaeria destructans</name>
    <dbReference type="NCBI Taxonomy" id="418781"/>
    <lineage>
        <taxon>Eukaryota</taxon>
        <taxon>Fungi</taxon>
        <taxon>Dikarya</taxon>
        <taxon>Ascomycota</taxon>
        <taxon>Pezizomycotina</taxon>
        <taxon>Dothideomycetes</taxon>
        <taxon>Dothideomycetidae</taxon>
        <taxon>Mycosphaerellales</taxon>
        <taxon>Teratosphaeriaceae</taxon>
        <taxon>Teratosphaeria</taxon>
    </lineage>
</organism>
<accession>A0A9W7SQ99</accession>
<dbReference type="GO" id="GO:1905786">
    <property type="term" value="P:positive regulation of anaphase-promoting complex-dependent catabolic process"/>
    <property type="evidence" value="ECO:0007669"/>
    <property type="project" value="TreeGrafter"/>
</dbReference>
<evidence type="ECO:0000313" key="8">
    <source>
        <dbReference type="EMBL" id="KAH9826759.1"/>
    </source>
</evidence>
<feature type="repeat" description="WD" evidence="5">
    <location>
        <begin position="390"/>
        <end position="422"/>
    </location>
</feature>
<keyword evidence="3" id="KW-0677">Repeat</keyword>
<dbReference type="InterPro" id="IPR015943">
    <property type="entry name" value="WD40/YVTN_repeat-like_dom_sf"/>
</dbReference>
<name>A0A9W7SQ99_9PEZI</name>
<evidence type="ECO:0000256" key="4">
    <source>
        <dbReference type="ARBA" id="ARBA00023306"/>
    </source>
</evidence>
<dbReference type="InterPro" id="IPR001680">
    <property type="entry name" value="WD40_rpt"/>
</dbReference>
<reference evidence="8 9" key="1">
    <citation type="journal article" date="2018" name="IMA Fungus">
        <title>IMA Genome-F 10: Nine draft genome sequences of Claviceps purpurea s.lat., including C. arundinis, C. humidiphila, and C. cf. spartinae, pseudomolecules for the pitch canker pathogen Fusarium circinatum, draft genome of Davidsoniella eucalypti, Grosmannia galeiformis, Quambalaria eucalypti, and Teratosphaeria destructans.</title>
        <authorList>
            <person name="Wingfield B.D."/>
            <person name="Liu M."/>
            <person name="Nguyen H.D."/>
            <person name="Lane F.A."/>
            <person name="Morgan S.W."/>
            <person name="De Vos L."/>
            <person name="Wilken P.M."/>
            <person name="Duong T.A."/>
            <person name="Aylward J."/>
            <person name="Coetzee M.P."/>
            <person name="Dadej K."/>
            <person name="De Beer Z.W."/>
            <person name="Findlay W."/>
            <person name="Havenga M."/>
            <person name="Kolarik M."/>
            <person name="Menzies J.G."/>
            <person name="Naidoo K."/>
            <person name="Pochopski O."/>
            <person name="Shoukouhi P."/>
            <person name="Santana Q.C."/>
            <person name="Seifert K.A."/>
            <person name="Soal N."/>
            <person name="Steenkamp E.T."/>
            <person name="Tatham C.T."/>
            <person name="van der Nest M.A."/>
            <person name="Wingfield M.J."/>
        </authorList>
    </citation>
    <scope>NUCLEOTIDE SEQUENCE [LARGE SCALE GENOMIC DNA]</scope>
    <source>
        <strain evidence="8">CMW44962</strain>
    </source>
</reference>
<feature type="compositionally biased region" description="Polar residues" evidence="6">
    <location>
        <begin position="53"/>
        <end position="65"/>
    </location>
</feature>
<dbReference type="InterPro" id="IPR019775">
    <property type="entry name" value="WD40_repeat_CS"/>
</dbReference>
<dbReference type="InterPro" id="IPR056150">
    <property type="entry name" value="WD40_CDC20-Fz"/>
</dbReference>
<dbReference type="GO" id="GO:0010997">
    <property type="term" value="F:anaphase-promoting complex binding"/>
    <property type="evidence" value="ECO:0007669"/>
    <property type="project" value="InterPro"/>
</dbReference>
<dbReference type="SMART" id="SM00320">
    <property type="entry name" value="WD40"/>
    <property type="match status" value="5"/>
</dbReference>
<dbReference type="Pfam" id="PF00400">
    <property type="entry name" value="WD40"/>
    <property type="match status" value="1"/>
</dbReference>
<dbReference type="PROSITE" id="PS00678">
    <property type="entry name" value="WD_REPEATS_1"/>
    <property type="match status" value="1"/>
</dbReference>
<feature type="compositionally biased region" description="Low complexity" evidence="6">
    <location>
        <begin position="205"/>
        <end position="216"/>
    </location>
</feature>
<feature type="compositionally biased region" description="Basic and acidic residues" evidence="6">
    <location>
        <begin position="134"/>
        <end position="143"/>
    </location>
</feature>
<evidence type="ECO:0000256" key="6">
    <source>
        <dbReference type="SAM" id="MobiDB-lite"/>
    </source>
</evidence>
<evidence type="ECO:0000256" key="2">
    <source>
        <dbReference type="ARBA" id="ARBA00022574"/>
    </source>
</evidence>
<dbReference type="Proteomes" id="UP001138500">
    <property type="component" value="Unassembled WGS sequence"/>
</dbReference>
<evidence type="ECO:0000256" key="3">
    <source>
        <dbReference type="ARBA" id="ARBA00022737"/>
    </source>
</evidence>
<feature type="compositionally biased region" description="Polar residues" evidence="6">
    <location>
        <begin position="1"/>
        <end position="29"/>
    </location>
</feature>
<feature type="compositionally biased region" description="Polar residues" evidence="6">
    <location>
        <begin position="106"/>
        <end position="115"/>
    </location>
</feature>
<dbReference type="AlphaFoldDB" id="A0A9W7SQ99"/>
<comment type="similarity">
    <text evidence="1">Belongs to the WD repeat CDC20/Fizzy family.</text>
</comment>
<keyword evidence="2 5" id="KW-0853">WD repeat</keyword>
<gene>
    <name evidence="8" type="ORF">Tdes44962_MAKER03302</name>
</gene>
<feature type="region of interest" description="Disordered" evidence="6">
    <location>
        <begin position="1"/>
        <end position="143"/>
    </location>
</feature>
<dbReference type="GO" id="GO:0005680">
    <property type="term" value="C:anaphase-promoting complex"/>
    <property type="evidence" value="ECO:0007669"/>
    <property type="project" value="TreeGrafter"/>
</dbReference>
<evidence type="ECO:0000313" key="9">
    <source>
        <dbReference type="Proteomes" id="UP001138500"/>
    </source>
</evidence>
<feature type="repeat" description="WD" evidence="5">
    <location>
        <begin position="572"/>
        <end position="605"/>
    </location>
</feature>
<dbReference type="PANTHER" id="PTHR19918:SF1">
    <property type="entry name" value="FIZZY-RELATED PROTEIN HOMOLOG"/>
    <property type="match status" value="1"/>
</dbReference>
<dbReference type="OrthoDB" id="10263272at2759"/>
<proteinExistence type="inferred from homology"/>
<feature type="domain" description="CDC20/Fizzy WD40" evidence="7">
    <location>
        <begin position="263"/>
        <end position="489"/>
    </location>
</feature>
<dbReference type="PANTHER" id="PTHR19918">
    <property type="entry name" value="CELL DIVISION CYCLE 20 CDC20 FIZZY -RELATED"/>
    <property type="match status" value="1"/>
</dbReference>
<dbReference type="Pfam" id="PF24807">
    <property type="entry name" value="WD40_CDC20-Fz"/>
    <property type="match status" value="1"/>
</dbReference>
<dbReference type="SUPFAM" id="SSF50978">
    <property type="entry name" value="WD40 repeat-like"/>
    <property type="match status" value="1"/>
</dbReference>
<evidence type="ECO:0000259" key="7">
    <source>
        <dbReference type="Pfam" id="PF24807"/>
    </source>
</evidence>
<dbReference type="PROSITE" id="PS50294">
    <property type="entry name" value="WD_REPEATS_REGION"/>
    <property type="match status" value="2"/>
</dbReference>
<dbReference type="GO" id="GO:0031145">
    <property type="term" value="P:anaphase-promoting complex-dependent catabolic process"/>
    <property type="evidence" value="ECO:0007669"/>
    <property type="project" value="TreeGrafter"/>
</dbReference>
<dbReference type="PROSITE" id="PS50082">
    <property type="entry name" value="WD_REPEATS_2"/>
    <property type="match status" value="2"/>
</dbReference>
<reference evidence="8 9" key="2">
    <citation type="journal article" date="2021" name="Curr. Genet.">
        <title>Genetic response to nitrogen starvation in the aggressive Eucalyptus foliar pathogen Teratosphaeria destructans.</title>
        <authorList>
            <person name="Havenga M."/>
            <person name="Wingfield B.D."/>
            <person name="Wingfield M.J."/>
            <person name="Dreyer L.L."/>
            <person name="Roets F."/>
            <person name="Aylward J."/>
        </authorList>
    </citation>
    <scope>NUCLEOTIDE SEQUENCE [LARGE SCALE GENOMIC DNA]</scope>
    <source>
        <strain evidence="8">CMW44962</strain>
    </source>
</reference>
<comment type="caution">
    <text evidence="8">The sequence shown here is derived from an EMBL/GenBank/DDBJ whole genome shotgun (WGS) entry which is preliminary data.</text>
</comment>
<evidence type="ECO:0000256" key="1">
    <source>
        <dbReference type="ARBA" id="ARBA00006445"/>
    </source>
</evidence>
<keyword evidence="4" id="KW-0131">Cell cycle</keyword>
<dbReference type="InterPro" id="IPR036322">
    <property type="entry name" value="WD40_repeat_dom_sf"/>
</dbReference>
<dbReference type="GO" id="GO:1990757">
    <property type="term" value="F:ubiquitin ligase activator activity"/>
    <property type="evidence" value="ECO:0007669"/>
    <property type="project" value="TreeGrafter"/>
</dbReference>
<dbReference type="Gene3D" id="2.130.10.10">
    <property type="entry name" value="YVTN repeat-like/Quinoprotein amine dehydrogenase"/>
    <property type="match status" value="2"/>
</dbReference>
<dbReference type="EMBL" id="RIBY02001956">
    <property type="protein sequence ID" value="KAH9826759.1"/>
    <property type="molecule type" value="Genomic_DNA"/>
</dbReference>
<protein>
    <submittedName>
        <fullName evidence="8">Fizzy-related protein</fullName>
    </submittedName>
</protein>
<feature type="region of interest" description="Disordered" evidence="6">
    <location>
        <begin position="169"/>
        <end position="230"/>
    </location>
</feature>
<sequence length="625" mass="67859">MGSPGTEQQIGSSATSQHPHSHNAPTPTLLSPPRSKTPPTVIGKRSHSERLTSNRSGTEPVSATALNKALQQVEDAGRPRSATPSGSPSRKRQKMQSGADRFIPNRSGQDMSASYNLLHEDGSPATPSKSHKKGPGDIHFQKREANRTYSSFLRSEMFDNEVPQAIAVEGTGSRAKTPPVSSSSILAPPTLTPSTPHKNIFSYGSNPTPSLTPRSTSRSERGPNMNVQSDLYSLSPVKHSSQKMLLSPRKTPRAVSKVPYKVLDAPDLADDFYLNLVDWGATDVLAVGLGPSVYLWNRETGKVNQLCQLDGDTVTSVNWIQRGSHLAIGTHKGLLMIYDTVSERRLRTMTGHSARISSLAWNAHILSSGSRDRTILHRDVRAAPQYTVRLTGHKQEVCGLKWNPDTEQLASGGNDNKIFIWDKMESRWLHRWGEQEGGHKAAVKAIAWSPHQRGLLASGGGTADRCIKFWNTVSQAQTNSSGATATMTGFTASDCNNLGLSGLSSNSPLASPSLLDAQTQPNPYLIRSHDSGSQVCNLLFSSLTSELVSTHGYSQHAINIWKYPSMNQVVSLTGHTYRVLYLSMSPDGAVIVTGAGDETLRFWDVFGKRDKGASRGIVGEWGVIR</sequence>
<evidence type="ECO:0000256" key="5">
    <source>
        <dbReference type="PROSITE-ProRule" id="PRU00221"/>
    </source>
</evidence>
<dbReference type="InterPro" id="IPR033010">
    <property type="entry name" value="Cdc20/Fizzy"/>
</dbReference>
<keyword evidence="9" id="KW-1185">Reference proteome</keyword>